<dbReference type="AlphaFoldDB" id="A0AAN8UMX0"/>
<feature type="signal peptide" evidence="1">
    <location>
        <begin position="1"/>
        <end position="17"/>
    </location>
</feature>
<evidence type="ECO:0000313" key="3">
    <source>
        <dbReference type="Proteomes" id="UP001370490"/>
    </source>
</evidence>
<accession>A0AAN8UMX0</accession>
<dbReference type="EMBL" id="JBAMMX010000023">
    <property type="protein sequence ID" value="KAK6917064.1"/>
    <property type="molecule type" value="Genomic_DNA"/>
</dbReference>
<gene>
    <name evidence="2" type="ORF">RJ641_017815</name>
</gene>
<evidence type="ECO:0000256" key="1">
    <source>
        <dbReference type="SAM" id="SignalP"/>
    </source>
</evidence>
<keyword evidence="1" id="KW-0732">Signal</keyword>
<name>A0AAN8UMX0_9MAGN</name>
<feature type="chain" id="PRO_5042884229" evidence="1">
    <location>
        <begin position="18"/>
        <end position="49"/>
    </location>
</feature>
<proteinExistence type="predicted"/>
<dbReference type="Proteomes" id="UP001370490">
    <property type="component" value="Unassembled WGS sequence"/>
</dbReference>
<comment type="caution">
    <text evidence="2">The sequence shown here is derived from an EMBL/GenBank/DDBJ whole genome shotgun (WGS) entry which is preliminary data.</text>
</comment>
<protein>
    <submittedName>
        <fullName evidence="2">Uncharacterized protein</fullName>
    </submittedName>
</protein>
<sequence>MCHLLLLELLRWAASHSLRTKGIMPRREMSIISLCMEILFVKQLEEWWR</sequence>
<keyword evidence="3" id="KW-1185">Reference proteome</keyword>
<evidence type="ECO:0000313" key="2">
    <source>
        <dbReference type="EMBL" id="KAK6917064.1"/>
    </source>
</evidence>
<organism evidence="2 3">
    <name type="scientific">Dillenia turbinata</name>
    <dbReference type="NCBI Taxonomy" id="194707"/>
    <lineage>
        <taxon>Eukaryota</taxon>
        <taxon>Viridiplantae</taxon>
        <taxon>Streptophyta</taxon>
        <taxon>Embryophyta</taxon>
        <taxon>Tracheophyta</taxon>
        <taxon>Spermatophyta</taxon>
        <taxon>Magnoliopsida</taxon>
        <taxon>eudicotyledons</taxon>
        <taxon>Gunneridae</taxon>
        <taxon>Pentapetalae</taxon>
        <taxon>Dilleniales</taxon>
        <taxon>Dilleniaceae</taxon>
        <taxon>Dillenia</taxon>
    </lineage>
</organism>
<reference evidence="2 3" key="1">
    <citation type="submission" date="2023-12" db="EMBL/GenBank/DDBJ databases">
        <title>A high-quality genome assembly for Dillenia turbinata (Dilleniales).</title>
        <authorList>
            <person name="Chanderbali A."/>
        </authorList>
    </citation>
    <scope>NUCLEOTIDE SEQUENCE [LARGE SCALE GENOMIC DNA]</scope>
    <source>
        <strain evidence="2">LSX21</strain>
        <tissue evidence="2">Leaf</tissue>
    </source>
</reference>